<dbReference type="PRINTS" id="PR00069">
    <property type="entry name" value="ALDKETRDTASE"/>
</dbReference>
<sequence>MKMQYNKIGHSDLKISEVGLGAMSLVQGQDDTNSYSINHARELGINYLDTSDLYDKGKNEELIGRLLSGERDKWILASKVGNKWREDGSGWDWKPSKDYILKAVEDSLRRLKTDYLDLYQLHGGTTDDPFDEIVEAFEILVKQGKIRYYGISSIRPNVFLNYAEHSNIVSDMMQYSILDRRPEEYFSELSKRNISVLARGTVAQGLLIKKAAQKYLSYSVHDVLDIQKKINTIANELNVSSLALALKYPLLHEPVACCVLGIRTKTQVNALDNVFQEMSTLNIDSYSQLFNVLPDDIKYQDHRK</sequence>
<dbReference type="Gene3D" id="3.20.20.100">
    <property type="entry name" value="NADP-dependent oxidoreductase domain"/>
    <property type="match status" value="1"/>
</dbReference>
<dbReference type="PANTHER" id="PTHR43312:SF1">
    <property type="entry name" value="NADP-DEPENDENT OXIDOREDUCTASE DOMAIN-CONTAINING PROTEIN"/>
    <property type="match status" value="1"/>
</dbReference>
<evidence type="ECO:0000259" key="1">
    <source>
        <dbReference type="Pfam" id="PF00248"/>
    </source>
</evidence>
<organism evidence="2 3">
    <name type="scientific">Sphingobacterium daejeonense</name>
    <dbReference type="NCBI Taxonomy" id="371142"/>
    <lineage>
        <taxon>Bacteria</taxon>
        <taxon>Pseudomonadati</taxon>
        <taxon>Bacteroidota</taxon>
        <taxon>Sphingobacteriia</taxon>
        <taxon>Sphingobacteriales</taxon>
        <taxon>Sphingobacteriaceae</taxon>
        <taxon>Sphingobacterium</taxon>
    </lineage>
</organism>
<dbReference type="Pfam" id="PF00248">
    <property type="entry name" value="Aldo_ket_red"/>
    <property type="match status" value="1"/>
</dbReference>
<accession>A0ABW3RJM4</accession>
<dbReference type="CDD" id="cd19086">
    <property type="entry name" value="AKR_AKR11C1"/>
    <property type="match status" value="1"/>
</dbReference>
<dbReference type="InterPro" id="IPR023210">
    <property type="entry name" value="NADP_OxRdtase_dom"/>
</dbReference>
<dbReference type="InterPro" id="IPR053135">
    <property type="entry name" value="AKR2_Oxidoreductase"/>
</dbReference>
<reference evidence="3" key="1">
    <citation type="journal article" date="2019" name="Int. J. Syst. Evol. Microbiol.">
        <title>The Global Catalogue of Microorganisms (GCM) 10K type strain sequencing project: providing services to taxonomists for standard genome sequencing and annotation.</title>
        <authorList>
            <consortium name="The Broad Institute Genomics Platform"/>
            <consortium name="The Broad Institute Genome Sequencing Center for Infectious Disease"/>
            <person name="Wu L."/>
            <person name="Ma J."/>
        </authorList>
    </citation>
    <scope>NUCLEOTIDE SEQUENCE [LARGE SCALE GENOMIC DNA]</scope>
    <source>
        <strain evidence="3">CCUG 52468</strain>
    </source>
</reference>
<dbReference type="PANTHER" id="PTHR43312">
    <property type="entry name" value="D-THREO-ALDOSE 1-DEHYDROGENASE"/>
    <property type="match status" value="1"/>
</dbReference>
<dbReference type="SUPFAM" id="SSF51430">
    <property type="entry name" value="NAD(P)-linked oxidoreductase"/>
    <property type="match status" value="1"/>
</dbReference>
<dbReference type="RefSeq" id="WP_380895193.1">
    <property type="nucleotide sequence ID" value="NZ_JBHTKY010000006.1"/>
</dbReference>
<feature type="domain" description="NADP-dependent oxidoreductase" evidence="1">
    <location>
        <begin position="18"/>
        <end position="288"/>
    </location>
</feature>
<dbReference type="InterPro" id="IPR020471">
    <property type="entry name" value="AKR"/>
</dbReference>
<evidence type="ECO:0000313" key="3">
    <source>
        <dbReference type="Proteomes" id="UP001597205"/>
    </source>
</evidence>
<dbReference type="EMBL" id="JBHTKY010000006">
    <property type="protein sequence ID" value="MFD1165265.1"/>
    <property type="molecule type" value="Genomic_DNA"/>
</dbReference>
<dbReference type="Proteomes" id="UP001597205">
    <property type="component" value="Unassembled WGS sequence"/>
</dbReference>
<proteinExistence type="predicted"/>
<protein>
    <submittedName>
        <fullName evidence="2">Aldo/keto reductase</fullName>
    </submittedName>
</protein>
<name>A0ABW3RJM4_9SPHI</name>
<comment type="caution">
    <text evidence="2">The sequence shown here is derived from an EMBL/GenBank/DDBJ whole genome shotgun (WGS) entry which is preliminary data.</text>
</comment>
<evidence type="ECO:0000313" key="2">
    <source>
        <dbReference type="EMBL" id="MFD1165265.1"/>
    </source>
</evidence>
<gene>
    <name evidence="2" type="ORF">ACFQ2C_06590</name>
</gene>
<keyword evidence="3" id="KW-1185">Reference proteome</keyword>
<dbReference type="InterPro" id="IPR036812">
    <property type="entry name" value="NAD(P)_OxRdtase_dom_sf"/>
</dbReference>